<dbReference type="InterPro" id="IPR025295">
    <property type="entry name" value="eCIS_core_dom"/>
</dbReference>
<keyword evidence="2" id="KW-0812">Transmembrane</keyword>
<evidence type="ECO:0000313" key="5">
    <source>
        <dbReference type="Proteomes" id="UP000199258"/>
    </source>
</evidence>
<feature type="domain" description="eCIS core" evidence="3">
    <location>
        <begin position="51"/>
        <end position="87"/>
    </location>
</feature>
<evidence type="ECO:0000259" key="3">
    <source>
        <dbReference type="Pfam" id="PF13699"/>
    </source>
</evidence>
<evidence type="ECO:0000256" key="2">
    <source>
        <dbReference type="SAM" id="Phobius"/>
    </source>
</evidence>
<dbReference type="AlphaFoldDB" id="A0A1G8GA41"/>
<dbReference type="EMBL" id="FNDT01000004">
    <property type="protein sequence ID" value="SDH91151.1"/>
    <property type="molecule type" value="Genomic_DNA"/>
</dbReference>
<sequence>MNSRDRLRSALNWVNGSTLLGLALAKLAGCEIRPAPRGLLFAHGYSPGLPKASAFTVGNVVLFRAGHAEVARRPSLVAHEARHSAQYALCFGVPFFPAYFFFAGLSWLLTGDPASRNPFERAAGLQAGGYTERPVRPALRRVLRRRVLRRVSVPRRISVPHRPAPGRQPRPPRLPGQ</sequence>
<dbReference type="STRING" id="335973.SAMN04488693_10422"/>
<feature type="region of interest" description="Disordered" evidence="1">
    <location>
        <begin position="158"/>
        <end position="177"/>
    </location>
</feature>
<gene>
    <name evidence="4" type="ORF">SAMN04488693_10422</name>
</gene>
<reference evidence="4 5" key="1">
    <citation type="submission" date="2016-10" db="EMBL/GenBank/DDBJ databases">
        <authorList>
            <person name="de Groot N.N."/>
        </authorList>
    </citation>
    <scope>NUCLEOTIDE SEQUENCE [LARGE SCALE GENOMIC DNA]</scope>
    <source>
        <strain evidence="4 5">NP_1H</strain>
    </source>
</reference>
<keyword evidence="2" id="KW-1133">Transmembrane helix</keyword>
<keyword evidence="2" id="KW-0472">Membrane</keyword>
<dbReference type="OrthoDB" id="3296472at2"/>
<organism evidence="4 5">
    <name type="scientific">Arthrobacter subterraneus</name>
    <dbReference type="NCBI Taxonomy" id="335973"/>
    <lineage>
        <taxon>Bacteria</taxon>
        <taxon>Bacillati</taxon>
        <taxon>Actinomycetota</taxon>
        <taxon>Actinomycetes</taxon>
        <taxon>Micrococcales</taxon>
        <taxon>Micrococcaceae</taxon>
        <taxon>Arthrobacter</taxon>
    </lineage>
</organism>
<evidence type="ECO:0000313" key="4">
    <source>
        <dbReference type="EMBL" id="SDH91151.1"/>
    </source>
</evidence>
<dbReference type="Pfam" id="PF13699">
    <property type="entry name" value="eCIS_core"/>
    <property type="match status" value="1"/>
</dbReference>
<accession>A0A1G8GA41</accession>
<keyword evidence="5" id="KW-1185">Reference proteome</keyword>
<name>A0A1G8GA41_9MICC</name>
<feature type="transmembrane region" description="Helical" evidence="2">
    <location>
        <begin position="87"/>
        <end position="109"/>
    </location>
</feature>
<dbReference type="RefSeq" id="WP_139186228.1">
    <property type="nucleotide sequence ID" value="NZ_FNDT01000004.1"/>
</dbReference>
<proteinExistence type="predicted"/>
<feature type="compositionally biased region" description="Pro residues" evidence="1">
    <location>
        <begin position="162"/>
        <end position="177"/>
    </location>
</feature>
<evidence type="ECO:0000256" key="1">
    <source>
        <dbReference type="SAM" id="MobiDB-lite"/>
    </source>
</evidence>
<protein>
    <recommendedName>
        <fullName evidence="3">eCIS core domain-containing protein</fullName>
    </recommendedName>
</protein>
<dbReference type="Proteomes" id="UP000199258">
    <property type="component" value="Unassembled WGS sequence"/>
</dbReference>